<dbReference type="EMBL" id="KV424182">
    <property type="protein sequence ID" value="KZT50374.1"/>
    <property type="molecule type" value="Genomic_DNA"/>
</dbReference>
<dbReference type="STRING" id="1353952.A0A165C7T7"/>
<evidence type="ECO:0000313" key="2">
    <source>
        <dbReference type="Proteomes" id="UP000076842"/>
    </source>
</evidence>
<dbReference type="AlphaFoldDB" id="A0A165C7T7"/>
<reference evidence="1 2" key="1">
    <citation type="journal article" date="2016" name="Mol. Biol. Evol.">
        <title>Comparative Genomics of Early-Diverging Mushroom-Forming Fungi Provides Insights into the Origins of Lignocellulose Decay Capabilities.</title>
        <authorList>
            <person name="Nagy L.G."/>
            <person name="Riley R."/>
            <person name="Tritt A."/>
            <person name="Adam C."/>
            <person name="Daum C."/>
            <person name="Floudas D."/>
            <person name="Sun H."/>
            <person name="Yadav J.S."/>
            <person name="Pangilinan J."/>
            <person name="Larsson K.H."/>
            <person name="Matsuura K."/>
            <person name="Barry K."/>
            <person name="Labutti K."/>
            <person name="Kuo R."/>
            <person name="Ohm R.A."/>
            <person name="Bhattacharya S.S."/>
            <person name="Shirouzu T."/>
            <person name="Yoshinaga Y."/>
            <person name="Martin F.M."/>
            <person name="Grigoriev I.V."/>
            <person name="Hibbett D.S."/>
        </authorList>
    </citation>
    <scope>NUCLEOTIDE SEQUENCE [LARGE SCALE GENOMIC DNA]</scope>
    <source>
        <strain evidence="1 2">HHB12733</strain>
    </source>
</reference>
<dbReference type="InParanoid" id="A0A165C7T7"/>
<organism evidence="1 2">
    <name type="scientific">Calocera cornea HHB12733</name>
    <dbReference type="NCBI Taxonomy" id="1353952"/>
    <lineage>
        <taxon>Eukaryota</taxon>
        <taxon>Fungi</taxon>
        <taxon>Dikarya</taxon>
        <taxon>Basidiomycota</taxon>
        <taxon>Agaricomycotina</taxon>
        <taxon>Dacrymycetes</taxon>
        <taxon>Dacrymycetales</taxon>
        <taxon>Dacrymycetaceae</taxon>
        <taxon>Calocera</taxon>
    </lineage>
</organism>
<proteinExistence type="predicted"/>
<keyword evidence="2" id="KW-1185">Reference proteome</keyword>
<name>A0A165C7T7_9BASI</name>
<gene>
    <name evidence="1" type="ORF">CALCODRAFT_190089</name>
</gene>
<sequence length="142" mass="15893">MLQKPLMSRYSSGPPCLAPPRFPTGSIRRFVYSMRRTPSTNTFPVRANRPPDPAEPNKWNVVYPILRPGVFRPGVWIGGDLGNTIVAIVDHWEDASWKPRLTREPLALAPYKITGAETVEILKKCGFSLMRTGSDLFSPDVV</sequence>
<evidence type="ECO:0000313" key="1">
    <source>
        <dbReference type="EMBL" id="KZT50374.1"/>
    </source>
</evidence>
<accession>A0A165C7T7</accession>
<protein>
    <submittedName>
        <fullName evidence="1">Uncharacterized protein</fullName>
    </submittedName>
</protein>
<dbReference type="Proteomes" id="UP000076842">
    <property type="component" value="Unassembled WGS sequence"/>
</dbReference>
<dbReference type="OrthoDB" id="419598at2759"/>